<dbReference type="CDD" id="cd06223">
    <property type="entry name" value="PRTases_typeI"/>
    <property type="match status" value="1"/>
</dbReference>
<protein>
    <submittedName>
        <fullName evidence="2">Competence protein F, phosphoribosyltransferase domain</fullName>
    </submittedName>
</protein>
<dbReference type="RefSeq" id="WP_083644189.1">
    <property type="nucleotide sequence ID" value="NZ_AMRU01000001.1"/>
</dbReference>
<dbReference type="Proteomes" id="UP000186230">
    <property type="component" value="Chromosome"/>
</dbReference>
<gene>
    <name evidence="2" type="ORF">GRFL_1691</name>
</gene>
<dbReference type="InterPro" id="IPR051910">
    <property type="entry name" value="ComF/GntX_DNA_util-trans"/>
</dbReference>
<evidence type="ECO:0000313" key="3">
    <source>
        <dbReference type="Proteomes" id="UP000186230"/>
    </source>
</evidence>
<dbReference type="STRING" id="1229726.GRFL_1691"/>
<dbReference type="PANTHER" id="PTHR47505:SF1">
    <property type="entry name" value="DNA UTILIZATION PROTEIN YHGH"/>
    <property type="match status" value="1"/>
</dbReference>
<name>A0A1L7I5M1_9FLAO</name>
<dbReference type="SUPFAM" id="SSF53271">
    <property type="entry name" value="PRTase-like"/>
    <property type="match status" value="1"/>
</dbReference>
<keyword evidence="3" id="KW-1185">Reference proteome</keyword>
<evidence type="ECO:0000313" key="2">
    <source>
        <dbReference type="EMBL" id="APU68415.1"/>
    </source>
</evidence>
<dbReference type="Gene3D" id="3.40.50.2020">
    <property type="match status" value="1"/>
</dbReference>
<sequence length="226" mass="25607">MFHDFLNLLYPRLCYICGTDLLKNEQVVCTSCLHDLPVTNYHLDNDNPVKKVFYGRVPVVDATALLHFRKKAAVQQLIHELKYRGKEEIGVFFGRWLGAELSESEKFTGVDLVIPVPLHPSKLKERGYNQVTRFGQEIAHSLNAEFSEEILIKTTATKTQTLKDRISRWGKIEETLRLQQPHKAEGKHILLVDDLVTTGATLEACAHKLLEIPKTSISIATMAITD</sequence>
<dbReference type="EMBL" id="CP016359">
    <property type="protein sequence ID" value="APU68415.1"/>
    <property type="molecule type" value="Genomic_DNA"/>
</dbReference>
<evidence type="ECO:0000256" key="1">
    <source>
        <dbReference type="ARBA" id="ARBA00008007"/>
    </source>
</evidence>
<dbReference type="InterPro" id="IPR000836">
    <property type="entry name" value="PRTase_dom"/>
</dbReference>
<dbReference type="PANTHER" id="PTHR47505">
    <property type="entry name" value="DNA UTILIZATION PROTEIN YHGH"/>
    <property type="match status" value="1"/>
</dbReference>
<accession>A0A1L7I5M1</accession>
<keyword evidence="2" id="KW-0328">Glycosyltransferase</keyword>
<dbReference type="InterPro" id="IPR029057">
    <property type="entry name" value="PRTase-like"/>
</dbReference>
<dbReference type="Pfam" id="PF00156">
    <property type="entry name" value="Pribosyltran"/>
    <property type="match status" value="1"/>
</dbReference>
<dbReference type="GO" id="GO:0016757">
    <property type="term" value="F:glycosyltransferase activity"/>
    <property type="evidence" value="ECO:0007669"/>
    <property type="project" value="UniProtKB-KW"/>
</dbReference>
<comment type="similarity">
    <text evidence="1">Belongs to the ComF/GntX family.</text>
</comment>
<dbReference type="OrthoDB" id="9779910at2"/>
<dbReference type="AlphaFoldDB" id="A0A1L7I5M1"/>
<proteinExistence type="inferred from homology"/>
<reference evidence="2 3" key="1">
    <citation type="submission" date="2016-07" db="EMBL/GenBank/DDBJ databases">
        <title>Multi-omics approach to identify versatile polysaccharide utilization systems of a marine flavobacterium Gramella flava.</title>
        <authorList>
            <person name="Tang K."/>
        </authorList>
    </citation>
    <scope>NUCLEOTIDE SEQUENCE [LARGE SCALE GENOMIC DNA]</scope>
    <source>
        <strain evidence="2 3">JLT2011</strain>
    </source>
</reference>
<keyword evidence="2" id="KW-0808">Transferase</keyword>
<dbReference type="KEGG" id="gfl:GRFL_1691"/>
<organism evidence="2 3">
    <name type="scientific">Christiangramia flava JLT2011</name>
    <dbReference type="NCBI Taxonomy" id="1229726"/>
    <lineage>
        <taxon>Bacteria</taxon>
        <taxon>Pseudomonadati</taxon>
        <taxon>Bacteroidota</taxon>
        <taxon>Flavobacteriia</taxon>
        <taxon>Flavobacteriales</taxon>
        <taxon>Flavobacteriaceae</taxon>
        <taxon>Christiangramia</taxon>
    </lineage>
</organism>